<evidence type="ECO:0000313" key="5">
    <source>
        <dbReference type="EMBL" id="RUM98641.1"/>
    </source>
</evidence>
<keyword evidence="3" id="KW-0378">Hydrolase</keyword>
<dbReference type="GO" id="GO:0030288">
    <property type="term" value="C:outer membrane-bounded periplasmic space"/>
    <property type="evidence" value="ECO:0007669"/>
    <property type="project" value="TreeGrafter"/>
</dbReference>
<dbReference type="Pfam" id="PF11741">
    <property type="entry name" value="AMIN"/>
    <property type="match status" value="1"/>
</dbReference>
<dbReference type="CDD" id="cd02696">
    <property type="entry name" value="MurNAc-LAA"/>
    <property type="match status" value="1"/>
</dbReference>
<comment type="caution">
    <text evidence="5">The sequence shown here is derived from an EMBL/GenBank/DDBJ whole genome shotgun (WGS) entry which is preliminary data.</text>
</comment>
<dbReference type="OrthoDB" id="9806267at2"/>
<feature type="domain" description="MurNAc-LAA" evidence="4">
    <location>
        <begin position="248"/>
        <end position="402"/>
    </location>
</feature>
<dbReference type="SMART" id="SM00646">
    <property type="entry name" value="Ami_3"/>
    <property type="match status" value="1"/>
</dbReference>
<dbReference type="Pfam" id="PF01520">
    <property type="entry name" value="Amidase_3"/>
    <property type="match status" value="1"/>
</dbReference>
<dbReference type="AlphaFoldDB" id="A0A432V8Y4"/>
<evidence type="ECO:0000256" key="1">
    <source>
        <dbReference type="ARBA" id="ARBA00001561"/>
    </source>
</evidence>
<dbReference type="Proteomes" id="UP000281647">
    <property type="component" value="Unassembled WGS sequence"/>
</dbReference>
<protein>
    <recommendedName>
        <fullName evidence="2">N-acetylmuramoyl-L-alanine amidase</fullName>
        <ecNumber evidence="2">3.5.1.28</ecNumber>
    </recommendedName>
</protein>
<dbReference type="Gene3D" id="2.60.40.3500">
    <property type="match status" value="1"/>
</dbReference>
<dbReference type="Gene3D" id="3.40.630.40">
    <property type="entry name" value="Zn-dependent exopeptidases"/>
    <property type="match status" value="1"/>
</dbReference>
<dbReference type="GO" id="GO:0009253">
    <property type="term" value="P:peptidoglycan catabolic process"/>
    <property type="evidence" value="ECO:0007669"/>
    <property type="project" value="InterPro"/>
</dbReference>
<dbReference type="SUPFAM" id="SSF53187">
    <property type="entry name" value="Zn-dependent exopeptidases"/>
    <property type="match status" value="1"/>
</dbReference>
<dbReference type="PANTHER" id="PTHR30404">
    <property type="entry name" value="N-ACETYLMURAMOYL-L-ALANINE AMIDASE"/>
    <property type="match status" value="1"/>
</dbReference>
<dbReference type="GO" id="GO:0008745">
    <property type="term" value="F:N-acetylmuramoyl-L-alanine amidase activity"/>
    <property type="evidence" value="ECO:0007669"/>
    <property type="project" value="UniProtKB-EC"/>
</dbReference>
<organism evidence="5 6">
    <name type="scientific">Borborobacter arsenicus</name>
    <dbReference type="NCBI Taxonomy" id="1851146"/>
    <lineage>
        <taxon>Bacteria</taxon>
        <taxon>Pseudomonadati</taxon>
        <taxon>Pseudomonadota</taxon>
        <taxon>Alphaproteobacteria</taxon>
        <taxon>Hyphomicrobiales</taxon>
        <taxon>Phyllobacteriaceae</taxon>
        <taxon>Borborobacter</taxon>
    </lineage>
</organism>
<dbReference type="InterPro" id="IPR050695">
    <property type="entry name" value="N-acetylmuramoyl_amidase_3"/>
</dbReference>
<dbReference type="InterPro" id="IPR021731">
    <property type="entry name" value="AMIN_dom"/>
</dbReference>
<dbReference type="InterPro" id="IPR002508">
    <property type="entry name" value="MurNAc-LAA_cat"/>
</dbReference>
<keyword evidence="6" id="KW-1185">Reference proteome</keyword>
<dbReference type="RefSeq" id="WP_128624709.1">
    <property type="nucleotide sequence ID" value="NZ_ML133509.1"/>
</dbReference>
<sequence>MNLAYAKRIGVFPGRAGVFLFALLCAMIGLSLQASAGAMLEAHDYKMAGDATRMRIVLNFDQEPEPKWFLLRGPHRLVIDLPETKFSIDAKDLKARGLVKSVRYGQLGEGESRLILTSKGPFTVEKLDVLENENSPGYRLVADIVAGSERQFEEALSVQSQTTGSTETTPKADRISQAVARANKRFTIVIDPGHGGIDGGAEGLNGTVEKSITLAFALELRAKLGESGNYDVYMTREKDDFLRLDERVRIARQHEADLFISIHADTIRLKGIRGATVYTVSDRASDAEAQALADRENLSDQLAGIKIEDENQEVADILIELIKRETHGFSMNFARSLLSELSDTIGLINNPHRYAGFRVLRAPDVPSVLLELGYLSNPEDEEQLRDANWRGKAAQSIADAVASFAAAKMATGG</sequence>
<dbReference type="EMBL" id="RKST01000005">
    <property type="protein sequence ID" value="RUM98641.1"/>
    <property type="molecule type" value="Genomic_DNA"/>
</dbReference>
<gene>
    <name evidence="5" type="ORF">EET67_05920</name>
</gene>
<proteinExistence type="predicted"/>
<evidence type="ECO:0000256" key="3">
    <source>
        <dbReference type="ARBA" id="ARBA00022801"/>
    </source>
</evidence>
<evidence type="ECO:0000256" key="2">
    <source>
        <dbReference type="ARBA" id="ARBA00011901"/>
    </source>
</evidence>
<evidence type="ECO:0000259" key="4">
    <source>
        <dbReference type="SMART" id="SM00646"/>
    </source>
</evidence>
<dbReference type="PANTHER" id="PTHR30404:SF0">
    <property type="entry name" value="N-ACETYLMURAMOYL-L-ALANINE AMIDASE AMIC"/>
    <property type="match status" value="1"/>
</dbReference>
<name>A0A432V8Y4_9HYPH</name>
<dbReference type="EC" id="3.5.1.28" evidence="2"/>
<accession>A0A432V8Y4</accession>
<evidence type="ECO:0000313" key="6">
    <source>
        <dbReference type="Proteomes" id="UP000281647"/>
    </source>
</evidence>
<reference evidence="5 6" key="1">
    <citation type="submission" date="2018-11" db="EMBL/GenBank/DDBJ databases">
        <title>Pseudaminobacter arsenicus sp. nov., an arsenic-resistant bacterium isolated from arsenic-rich aquifers.</title>
        <authorList>
            <person name="Mu Y."/>
        </authorList>
    </citation>
    <scope>NUCLEOTIDE SEQUENCE [LARGE SCALE GENOMIC DNA]</scope>
    <source>
        <strain evidence="5 6">CB3</strain>
    </source>
</reference>
<comment type="catalytic activity">
    <reaction evidence="1">
        <text>Hydrolyzes the link between N-acetylmuramoyl residues and L-amino acid residues in certain cell-wall glycopeptides.</text>
        <dbReference type="EC" id="3.5.1.28"/>
    </reaction>
</comment>